<proteinExistence type="predicted"/>
<name>A0A1H9FS09_9PSEU</name>
<dbReference type="Pfam" id="PF01494">
    <property type="entry name" value="FAD_binding_3"/>
    <property type="match status" value="1"/>
</dbReference>
<dbReference type="EMBL" id="FOFT01000002">
    <property type="protein sequence ID" value="SEQ40293.1"/>
    <property type="molecule type" value="Genomic_DNA"/>
</dbReference>
<feature type="domain" description="FAD-binding" evidence="1">
    <location>
        <begin position="10"/>
        <end position="331"/>
    </location>
</feature>
<dbReference type="PANTHER" id="PTHR46865">
    <property type="entry name" value="OXIDOREDUCTASE-RELATED"/>
    <property type="match status" value="1"/>
</dbReference>
<dbReference type="Proteomes" id="UP000199028">
    <property type="component" value="Unassembled WGS sequence"/>
</dbReference>
<dbReference type="InterPro" id="IPR002938">
    <property type="entry name" value="FAD-bd"/>
</dbReference>
<dbReference type="Gene3D" id="3.30.9.10">
    <property type="entry name" value="D-Amino Acid Oxidase, subunit A, domain 2"/>
    <property type="match status" value="1"/>
</dbReference>
<gene>
    <name evidence="2" type="ORF">SAMN05216195_102338</name>
</gene>
<dbReference type="AlphaFoldDB" id="A0A1H9FS09"/>
<dbReference type="PRINTS" id="PR00420">
    <property type="entry name" value="RNGMNOXGNASE"/>
</dbReference>
<accession>A0A1H9FS09</accession>
<dbReference type="RefSeq" id="WP_090063927.1">
    <property type="nucleotide sequence ID" value="NZ_FOFT01000002.1"/>
</dbReference>
<evidence type="ECO:0000313" key="2">
    <source>
        <dbReference type="EMBL" id="SEQ40293.1"/>
    </source>
</evidence>
<keyword evidence="3" id="KW-1185">Reference proteome</keyword>
<reference evidence="3" key="1">
    <citation type="submission" date="2016-10" db="EMBL/GenBank/DDBJ databases">
        <authorList>
            <person name="Varghese N."/>
            <person name="Submissions S."/>
        </authorList>
    </citation>
    <scope>NUCLEOTIDE SEQUENCE [LARGE SCALE GENOMIC DNA]</scope>
    <source>
        <strain evidence="3">CGMCC 4.578</strain>
    </source>
</reference>
<evidence type="ECO:0000259" key="1">
    <source>
        <dbReference type="Pfam" id="PF01494"/>
    </source>
</evidence>
<dbReference type="InterPro" id="IPR036188">
    <property type="entry name" value="FAD/NAD-bd_sf"/>
</dbReference>
<dbReference type="Gene3D" id="3.50.50.60">
    <property type="entry name" value="FAD/NAD(P)-binding domain"/>
    <property type="match status" value="1"/>
</dbReference>
<dbReference type="GO" id="GO:0071949">
    <property type="term" value="F:FAD binding"/>
    <property type="evidence" value="ECO:0007669"/>
    <property type="project" value="InterPro"/>
</dbReference>
<dbReference type="InterPro" id="IPR051704">
    <property type="entry name" value="FAD_aromatic-hydroxylase"/>
</dbReference>
<sequence length="391" mass="42003">MPKSNAQQRALVVGAGIAGLTTAWWLERAGWDVSVVEKAPSFRAGGYMIDFFGPGHEVARRMGLLPALEARRAPISSVTSVDSSGRRRAEISASAYEAVADGVISLLRGDLASVIRDDLRAPIRYGTTVSALSDGGRATFSDGSSDEFDLVVGADGVHSRVRELVFGPSSSFVRYLGHHTAAFSLRDVELSARIGHRYQMLTVPHRMIGCYAVRDGSMAALMLYRSTSPELPADPASALRERFGDLGWVAPALLSAVPEDVYYDEVSQVDMQLWHRGKVVLVGDACGAVSLFAGHGASLAMTGACVLVEELSAGAEGALDRYQDRMKPAVAHTQEFGRRFIGWMAPSSAWWISVRDLAFRLSGLPVVRNLIRGSVAPDVDGVLTPGRTPSR</sequence>
<dbReference type="OrthoDB" id="3356051at2"/>
<protein>
    <submittedName>
        <fullName evidence="2">2-polyprenyl-6-methoxyphenol hydroxylase</fullName>
    </submittedName>
</protein>
<dbReference type="PANTHER" id="PTHR46865:SF8">
    <property type="entry name" value="POSSIBLE OXIDOREDUCTASE"/>
    <property type="match status" value="1"/>
</dbReference>
<evidence type="ECO:0000313" key="3">
    <source>
        <dbReference type="Proteomes" id="UP000199028"/>
    </source>
</evidence>
<dbReference type="SUPFAM" id="SSF51905">
    <property type="entry name" value="FAD/NAD(P)-binding domain"/>
    <property type="match status" value="1"/>
</dbReference>
<organism evidence="2 3">
    <name type="scientific">Lentzea flaviverrucosa</name>
    <dbReference type="NCBI Taxonomy" id="200379"/>
    <lineage>
        <taxon>Bacteria</taxon>
        <taxon>Bacillati</taxon>
        <taxon>Actinomycetota</taxon>
        <taxon>Actinomycetes</taxon>
        <taxon>Pseudonocardiales</taxon>
        <taxon>Pseudonocardiaceae</taxon>
        <taxon>Lentzea</taxon>
    </lineage>
</organism>